<evidence type="ECO:0000256" key="4">
    <source>
        <dbReference type="ARBA" id="ARBA00022692"/>
    </source>
</evidence>
<feature type="region of interest" description="Disordered" evidence="11">
    <location>
        <begin position="115"/>
        <end position="135"/>
    </location>
</feature>
<name>A0A7W3IP26_9ACTN</name>
<dbReference type="PANTHER" id="PTHR37461">
    <property type="entry name" value="ANTI-SIGMA-K FACTOR RSKA"/>
    <property type="match status" value="1"/>
</dbReference>
<dbReference type="GO" id="GO:0005886">
    <property type="term" value="C:plasma membrane"/>
    <property type="evidence" value="ECO:0007669"/>
    <property type="project" value="UniProtKB-SubCell"/>
</dbReference>
<dbReference type="Gene3D" id="1.10.10.1320">
    <property type="entry name" value="Anti-sigma factor, zinc-finger domain"/>
    <property type="match status" value="1"/>
</dbReference>
<dbReference type="Pfam" id="PF10099">
    <property type="entry name" value="RskA_C"/>
    <property type="match status" value="1"/>
</dbReference>
<dbReference type="RefSeq" id="WP_182558240.1">
    <property type="nucleotide sequence ID" value="NZ_JACGWT010000001.1"/>
</dbReference>
<evidence type="ECO:0000313" key="14">
    <source>
        <dbReference type="EMBL" id="MBA8792611.1"/>
    </source>
</evidence>
<protein>
    <recommendedName>
        <fullName evidence="10">Regulator of SigK</fullName>
    </recommendedName>
    <alternativeName>
        <fullName evidence="9">Sigma-K anti-sigma factor RskA</fullName>
    </alternativeName>
</protein>
<comment type="caution">
    <text evidence="14">The sequence shown here is derived from an EMBL/GenBank/DDBJ whole genome shotgun (WGS) entry which is preliminary data.</text>
</comment>
<keyword evidence="15" id="KW-1185">Reference proteome</keyword>
<proteinExistence type="predicted"/>
<evidence type="ECO:0000256" key="6">
    <source>
        <dbReference type="ARBA" id="ARBA00023015"/>
    </source>
</evidence>
<dbReference type="Proteomes" id="UP000523079">
    <property type="component" value="Unassembled WGS sequence"/>
</dbReference>
<keyword evidence="3" id="KW-1003">Cell membrane</keyword>
<organism evidence="14 15">
    <name type="scientific">Microlunatus kandeliicorticis</name>
    <dbReference type="NCBI Taxonomy" id="1759536"/>
    <lineage>
        <taxon>Bacteria</taxon>
        <taxon>Bacillati</taxon>
        <taxon>Actinomycetota</taxon>
        <taxon>Actinomycetes</taxon>
        <taxon>Propionibacteriales</taxon>
        <taxon>Propionibacteriaceae</taxon>
        <taxon>Microlunatus</taxon>
    </lineage>
</organism>
<evidence type="ECO:0000256" key="7">
    <source>
        <dbReference type="ARBA" id="ARBA00023136"/>
    </source>
</evidence>
<comment type="subcellular location">
    <subcellularLocation>
        <location evidence="2">Cell membrane</location>
    </subcellularLocation>
    <subcellularLocation>
        <location evidence="1">Membrane</location>
        <topology evidence="1">Single-pass membrane protein</topology>
    </subcellularLocation>
</comment>
<evidence type="ECO:0000256" key="5">
    <source>
        <dbReference type="ARBA" id="ARBA00022989"/>
    </source>
</evidence>
<evidence type="ECO:0000256" key="8">
    <source>
        <dbReference type="ARBA" id="ARBA00023163"/>
    </source>
</evidence>
<dbReference type="InterPro" id="IPR051474">
    <property type="entry name" value="Anti-sigma-K/W_factor"/>
</dbReference>
<keyword evidence="7 12" id="KW-0472">Membrane</keyword>
<dbReference type="AlphaFoldDB" id="A0A7W3IP26"/>
<evidence type="ECO:0000313" key="15">
    <source>
        <dbReference type="Proteomes" id="UP000523079"/>
    </source>
</evidence>
<feature type="transmembrane region" description="Helical" evidence="12">
    <location>
        <begin position="139"/>
        <end position="162"/>
    </location>
</feature>
<keyword evidence="6" id="KW-0805">Transcription regulation</keyword>
<keyword evidence="4 12" id="KW-0812">Transmembrane</keyword>
<evidence type="ECO:0000256" key="10">
    <source>
        <dbReference type="ARBA" id="ARBA00030803"/>
    </source>
</evidence>
<keyword evidence="5 12" id="KW-1133">Transmembrane helix</keyword>
<evidence type="ECO:0000256" key="12">
    <source>
        <dbReference type="SAM" id="Phobius"/>
    </source>
</evidence>
<evidence type="ECO:0000256" key="2">
    <source>
        <dbReference type="ARBA" id="ARBA00004236"/>
    </source>
</evidence>
<evidence type="ECO:0000256" key="11">
    <source>
        <dbReference type="SAM" id="MobiDB-lite"/>
    </source>
</evidence>
<keyword evidence="8" id="KW-0804">Transcription</keyword>
<evidence type="ECO:0000259" key="13">
    <source>
        <dbReference type="Pfam" id="PF10099"/>
    </source>
</evidence>
<feature type="domain" description="Anti-sigma K factor RskA C-terminal" evidence="13">
    <location>
        <begin position="147"/>
        <end position="298"/>
    </location>
</feature>
<dbReference type="GO" id="GO:0016989">
    <property type="term" value="F:sigma factor antagonist activity"/>
    <property type="evidence" value="ECO:0007669"/>
    <property type="project" value="TreeGrafter"/>
</dbReference>
<dbReference type="InterPro" id="IPR018764">
    <property type="entry name" value="RskA_C"/>
</dbReference>
<reference evidence="14 15" key="1">
    <citation type="submission" date="2020-07" db="EMBL/GenBank/DDBJ databases">
        <title>Sequencing the genomes of 1000 actinobacteria strains.</title>
        <authorList>
            <person name="Klenk H.-P."/>
        </authorList>
    </citation>
    <scope>NUCLEOTIDE SEQUENCE [LARGE SCALE GENOMIC DNA]</scope>
    <source>
        <strain evidence="14 15">DSM 100723</strain>
    </source>
</reference>
<feature type="region of interest" description="Disordered" evidence="11">
    <location>
        <begin position="1"/>
        <end position="24"/>
    </location>
</feature>
<dbReference type="GO" id="GO:0006417">
    <property type="term" value="P:regulation of translation"/>
    <property type="evidence" value="ECO:0007669"/>
    <property type="project" value="TreeGrafter"/>
</dbReference>
<dbReference type="EMBL" id="JACGWT010000001">
    <property type="protein sequence ID" value="MBA8792611.1"/>
    <property type="molecule type" value="Genomic_DNA"/>
</dbReference>
<sequence>MASRLFGPRPRRSVPSPGPEPEEAHVGLGALATDALEPWELADLDAHLAECRWCRQEAVGFTETTAELARLTASPAPAAVRVAVLEAITTVRQLPPTPRAIGGLGERREVEAAEAIAVGADPRDQSRRRAGRRPGRRTLPLRAAIGLAAAVAVVAGFGGVAVHGELQQRADQRAAQAVPGADASTRAAADRQESEILAAPDARVVNRRMPDGSTLTFLVSRSRNAALVITAQLADPGAGRTYQLWTGLGSGQDATFLPDRTFGGGSGQRILVSGDVRDATALAVTVEHAGGALTPSGPPVAVAPI</sequence>
<evidence type="ECO:0000256" key="9">
    <source>
        <dbReference type="ARBA" id="ARBA00029829"/>
    </source>
</evidence>
<gene>
    <name evidence="14" type="ORF">FHX74_000205</name>
</gene>
<dbReference type="InterPro" id="IPR041916">
    <property type="entry name" value="Anti_sigma_zinc_sf"/>
</dbReference>
<evidence type="ECO:0000256" key="3">
    <source>
        <dbReference type="ARBA" id="ARBA00022475"/>
    </source>
</evidence>
<dbReference type="PANTHER" id="PTHR37461:SF1">
    <property type="entry name" value="ANTI-SIGMA-K FACTOR RSKA"/>
    <property type="match status" value="1"/>
</dbReference>
<evidence type="ECO:0000256" key="1">
    <source>
        <dbReference type="ARBA" id="ARBA00004167"/>
    </source>
</evidence>
<accession>A0A7W3IP26</accession>